<dbReference type="PANTHER" id="PTHR43581:SF2">
    <property type="entry name" value="EXCINUCLEASE ATPASE SUBUNIT"/>
    <property type="match status" value="1"/>
</dbReference>
<evidence type="ECO:0000259" key="1">
    <source>
        <dbReference type="Pfam" id="PF13175"/>
    </source>
</evidence>
<protein>
    <submittedName>
        <fullName evidence="2">AAA family ATPase</fullName>
    </submittedName>
</protein>
<gene>
    <name evidence="2" type="ORF">ACFSQS_15070</name>
</gene>
<keyword evidence="3" id="KW-1185">Reference proteome</keyword>
<comment type="caution">
    <text evidence="2">The sequence shown here is derived from an EMBL/GenBank/DDBJ whole genome shotgun (WGS) entry which is preliminary data.</text>
</comment>
<dbReference type="InterPro" id="IPR027417">
    <property type="entry name" value="P-loop_NTPase"/>
</dbReference>
<dbReference type="Proteomes" id="UP001597441">
    <property type="component" value="Unassembled WGS sequence"/>
</dbReference>
<proteinExistence type="predicted"/>
<organism evidence="2 3">
    <name type="scientific">Gelatiniphilus marinus</name>
    <dbReference type="NCBI Taxonomy" id="1759464"/>
    <lineage>
        <taxon>Bacteria</taxon>
        <taxon>Pseudomonadati</taxon>
        <taxon>Bacteroidota</taxon>
        <taxon>Flavobacteriia</taxon>
        <taxon>Flavobacteriales</taxon>
        <taxon>Flavobacteriaceae</taxon>
        <taxon>Gelatiniphilus</taxon>
    </lineage>
</organism>
<evidence type="ECO:0000313" key="2">
    <source>
        <dbReference type="EMBL" id="MFD2536432.1"/>
    </source>
</evidence>
<dbReference type="RefSeq" id="WP_388020816.1">
    <property type="nucleotide sequence ID" value="NZ_JBHUDT010000008.1"/>
</dbReference>
<dbReference type="InterPro" id="IPR014592">
    <property type="entry name" value="P-loop_UCP034888"/>
</dbReference>
<feature type="domain" description="Endonuclease GajA/Old nuclease/RecF-like AAA" evidence="1">
    <location>
        <begin position="1"/>
        <end position="402"/>
    </location>
</feature>
<accession>A0ABW5JYG0</accession>
<dbReference type="EMBL" id="JBHULK010000008">
    <property type="protein sequence ID" value="MFD2536432.1"/>
    <property type="molecule type" value="Genomic_DNA"/>
</dbReference>
<sequence length="473" mass="55476">MKISIENFKSIHKVQGFEIKPLTILSGVNSAGKSSFFQILLLLKHSIEQKSQNRPLDLSGGLYETSSFNDLIYNHDAEENIKISFLFSKQEYQSLDDRKTTKFFDSLGEYSCEIDVHFSISSDKIIISLFQIEFQFDEDTNKYIRFYQDRSLVHKIETNTPAFIDENFTADIISELNVEYNSIFPNQISYKQKVEDEDLQGRQTTLTEEFYKVVNVSDTKKLISRFFESIHYIGPSRKEPQESYTFKRENLDVGKYGENTSQILKDQSERPIIYFVFEENDKGEVEYIKKESSLIEAVNYWISKKFVLAKEIWSEEDDGKYRILLKYGNDLIVNIKHVGFGISQILPIIVQGLLMNPDKILMIEQPELHLHPKIQSKLYDFLYSLTLSNKKVIVETHSSHFITRMRRRIAEDLSNEMDDKINLTFIENSLFRTLELNDYGTILNYYPKDFIEHPSKEMRAIVEAQIKKRKINE</sequence>
<dbReference type="PIRSF" id="PIRSF034888">
    <property type="entry name" value="P-loop_UCP034888"/>
    <property type="match status" value="1"/>
</dbReference>
<dbReference type="Pfam" id="PF13175">
    <property type="entry name" value="AAA_15"/>
    <property type="match status" value="1"/>
</dbReference>
<dbReference type="InterPro" id="IPR051396">
    <property type="entry name" value="Bact_Antivir_Def_Nuclease"/>
</dbReference>
<dbReference type="InterPro" id="IPR041685">
    <property type="entry name" value="AAA_GajA/Old/RecF-like"/>
</dbReference>
<dbReference type="Gene3D" id="3.40.50.300">
    <property type="entry name" value="P-loop containing nucleotide triphosphate hydrolases"/>
    <property type="match status" value="1"/>
</dbReference>
<evidence type="ECO:0000313" key="3">
    <source>
        <dbReference type="Proteomes" id="UP001597441"/>
    </source>
</evidence>
<dbReference type="PANTHER" id="PTHR43581">
    <property type="entry name" value="ATP/GTP PHOSPHATASE"/>
    <property type="match status" value="1"/>
</dbReference>
<dbReference type="SUPFAM" id="SSF52540">
    <property type="entry name" value="P-loop containing nucleoside triphosphate hydrolases"/>
    <property type="match status" value="1"/>
</dbReference>
<name>A0ABW5JYG0_9FLAO</name>
<reference evidence="3" key="1">
    <citation type="journal article" date="2019" name="Int. J. Syst. Evol. Microbiol.">
        <title>The Global Catalogue of Microorganisms (GCM) 10K type strain sequencing project: providing services to taxonomists for standard genome sequencing and annotation.</title>
        <authorList>
            <consortium name="The Broad Institute Genomics Platform"/>
            <consortium name="The Broad Institute Genome Sequencing Center for Infectious Disease"/>
            <person name="Wu L."/>
            <person name="Ma J."/>
        </authorList>
    </citation>
    <scope>NUCLEOTIDE SEQUENCE [LARGE SCALE GENOMIC DNA]</scope>
    <source>
        <strain evidence="3">KCTC 42903</strain>
    </source>
</reference>